<dbReference type="SUPFAM" id="SSF56112">
    <property type="entry name" value="Protein kinase-like (PK-like)"/>
    <property type="match status" value="1"/>
</dbReference>
<feature type="domain" description="Protein kinase" evidence="3">
    <location>
        <begin position="644"/>
        <end position="918"/>
    </location>
</feature>
<protein>
    <submittedName>
        <fullName evidence="4">G11407 protein</fullName>
    </submittedName>
</protein>
<dbReference type="InterPro" id="IPR017441">
    <property type="entry name" value="Protein_kinase_ATP_BS"/>
</dbReference>
<feature type="compositionally biased region" description="Polar residues" evidence="2">
    <location>
        <begin position="455"/>
        <end position="466"/>
    </location>
</feature>
<evidence type="ECO:0000259" key="3">
    <source>
        <dbReference type="PROSITE" id="PS50011"/>
    </source>
</evidence>
<dbReference type="InterPro" id="IPR051681">
    <property type="entry name" value="Ser/Thr_Kinases-Pseudokinases"/>
</dbReference>
<feature type="compositionally biased region" description="Basic and acidic residues" evidence="2">
    <location>
        <begin position="217"/>
        <end position="228"/>
    </location>
</feature>
<dbReference type="PROSITE" id="PS50011">
    <property type="entry name" value="PROTEIN_KINASE_DOM"/>
    <property type="match status" value="1"/>
</dbReference>
<feature type="region of interest" description="Disordered" evidence="2">
    <location>
        <begin position="387"/>
        <end position="482"/>
    </location>
</feature>
<dbReference type="PROSITE" id="PS00107">
    <property type="entry name" value="PROTEIN_KINASE_ATP"/>
    <property type="match status" value="1"/>
</dbReference>
<dbReference type="EMBL" id="CAXHTA020000018">
    <property type="protein sequence ID" value="CAL5228301.1"/>
    <property type="molecule type" value="Genomic_DNA"/>
</dbReference>
<dbReference type="SMART" id="SM00220">
    <property type="entry name" value="S_TKc"/>
    <property type="match status" value="1"/>
</dbReference>
<dbReference type="InterPro" id="IPR011009">
    <property type="entry name" value="Kinase-like_dom_sf"/>
</dbReference>
<dbReference type="Pfam" id="PF07714">
    <property type="entry name" value="PK_Tyr_Ser-Thr"/>
    <property type="match status" value="1"/>
</dbReference>
<evidence type="ECO:0000313" key="5">
    <source>
        <dbReference type="Proteomes" id="UP001497392"/>
    </source>
</evidence>
<evidence type="ECO:0000313" key="4">
    <source>
        <dbReference type="EMBL" id="CAL5228301.1"/>
    </source>
</evidence>
<evidence type="ECO:0000256" key="1">
    <source>
        <dbReference type="PROSITE-ProRule" id="PRU10141"/>
    </source>
</evidence>
<feature type="compositionally biased region" description="Polar residues" evidence="2">
    <location>
        <begin position="387"/>
        <end position="399"/>
    </location>
</feature>
<reference evidence="4 5" key="1">
    <citation type="submission" date="2024-06" db="EMBL/GenBank/DDBJ databases">
        <authorList>
            <person name="Kraege A."/>
            <person name="Thomma B."/>
        </authorList>
    </citation>
    <scope>NUCLEOTIDE SEQUENCE [LARGE SCALE GENOMIC DNA]</scope>
</reference>
<dbReference type="InterPro" id="IPR000719">
    <property type="entry name" value="Prot_kinase_dom"/>
</dbReference>
<dbReference type="PANTHER" id="PTHR44329">
    <property type="entry name" value="SERINE/THREONINE-PROTEIN KINASE TNNI3K-RELATED"/>
    <property type="match status" value="1"/>
</dbReference>
<feature type="region of interest" description="Disordered" evidence="2">
    <location>
        <begin position="579"/>
        <end position="604"/>
    </location>
</feature>
<organism evidence="4 5">
    <name type="scientific">Coccomyxa viridis</name>
    <dbReference type="NCBI Taxonomy" id="1274662"/>
    <lineage>
        <taxon>Eukaryota</taxon>
        <taxon>Viridiplantae</taxon>
        <taxon>Chlorophyta</taxon>
        <taxon>core chlorophytes</taxon>
        <taxon>Trebouxiophyceae</taxon>
        <taxon>Trebouxiophyceae incertae sedis</taxon>
        <taxon>Coccomyxaceae</taxon>
        <taxon>Coccomyxa</taxon>
    </lineage>
</organism>
<keyword evidence="1" id="KW-0547">Nucleotide-binding</keyword>
<name>A0ABP1G7X2_9CHLO</name>
<keyword evidence="1" id="KW-0067">ATP-binding</keyword>
<feature type="compositionally biased region" description="Low complexity" evidence="2">
    <location>
        <begin position="421"/>
        <end position="439"/>
    </location>
</feature>
<keyword evidence="5" id="KW-1185">Reference proteome</keyword>
<feature type="binding site" evidence="1">
    <location>
        <position position="671"/>
    </location>
    <ligand>
        <name>ATP</name>
        <dbReference type="ChEBI" id="CHEBI:30616"/>
    </ligand>
</feature>
<dbReference type="InterPro" id="IPR001245">
    <property type="entry name" value="Ser-Thr/Tyr_kinase_cat_dom"/>
</dbReference>
<proteinExistence type="predicted"/>
<comment type="caution">
    <text evidence="4">The sequence shown here is derived from an EMBL/GenBank/DDBJ whole genome shotgun (WGS) entry which is preliminary data.</text>
</comment>
<dbReference type="Gene3D" id="1.10.510.10">
    <property type="entry name" value="Transferase(Phosphotransferase) domain 1"/>
    <property type="match status" value="1"/>
</dbReference>
<evidence type="ECO:0000256" key="2">
    <source>
        <dbReference type="SAM" id="MobiDB-lite"/>
    </source>
</evidence>
<sequence length="933" mass="100684">MFGVGSQHESFRIAAVCCLGSNLHKRHHRDPHAKDEVHLWDLPLHTSYAQLRHFLAERQGVADEPWHPGFDLFMDSVLQIGSLAPLASDAEMHVLKVLCSRKLGSEGPVHVYIMPHVQKAPPVARSVLSHACQHLPDWRIAAVPQSHQPFPRAPRHIGRFSFPGSCDGSAGHAEASSPASWQAAVRHSLDAGLGSFNLPPTPFLSVAHQDWMQPAHQADRHSWADWKHGKPAWPNPGRGGQGRTHSSKEGMPAADSQLRSMHSMPPAPCCEPAYPIGETQKAASQPLWPLQGQLRRGVHDSAPGALAMLCSPDNSPIGCTDAPAGYRSHRGVLLPGLQHADTAPGQLAQWDMICGKPRQVDLPRAAASPPKQALQAHSLLHGARTGQVLQGVSSRQAPDSRNARCRPLETSAHSSTHDAAAHMSAFAAMSLQRASSSGSSGQGSGQGPSCRRLQSPKSGVTTSQDACNKVPPGPQPCSLQSGRRLSSVALQCAVPESPRSQKSLRVAVLRTARRSSADDAAYSCRLQQTAQAGPAQLEPASPQRSESLAGKFRRQSSQEDMASQPRAAARLVLPLQTPAEPAQAEAQSPGLPTTPNLQGPRPSRLELGSMLRAGEWTSDKGWQELPEGPLQIPKSLPQIHPNSLEKVHELGRGQFGRVWLARWRGVEVAVKEPRRSACARARQETLAEAAMLASLRHPCVTALFGILLENGNLASVMEYVPGGSLRSGLQKLQRSTGASQRLRACIALQAARGMEYLHSQQVVHFDLKCDNLLADLRDPRQPLVKIGDVGLSKHKAATAMSGNMRGTLPWMAPEMFPAMSASRNPDGKQGRLEDQVTEKVDVYSFGVCLWEIWMLGEQIHPDLSLPDIFNGAMQGTLCPELPACCPLAWTALMNDCCSYQPADRLSFSDIAKDLEVILADFTATEAAVHGSAL</sequence>
<gene>
    <name evidence="4" type="primary">g11407</name>
    <name evidence="4" type="ORF">VP750_LOCUS10207</name>
</gene>
<accession>A0ABP1G7X2</accession>
<feature type="region of interest" description="Disordered" evidence="2">
    <location>
        <begin position="215"/>
        <end position="275"/>
    </location>
</feature>
<dbReference type="Proteomes" id="UP001497392">
    <property type="component" value="Unassembled WGS sequence"/>
</dbReference>
<feature type="region of interest" description="Disordered" evidence="2">
    <location>
        <begin position="529"/>
        <end position="565"/>
    </location>
</feature>
<dbReference type="PANTHER" id="PTHR44329:SF25">
    <property type="entry name" value="PROTEIN KINASE DOMAIN-CONTAINING PROTEIN"/>
    <property type="match status" value="1"/>
</dbReference>